<sequence length="242" mass="26498">MSELSLKVLAAGSLRAVWQPLMTSFTLQSGIEVDTRFGPAGLLRESIEQGERPDLFASANIAHPQRLKALGLASRVEVFTRNRLCLTARKELLAAQPSWLALLGNRALKVGTSTPLADPSGDYTWQLFDTLERHHAGLGEYLQQSSLKLVGGPASQSVPNGELAAAWLIRGGQCDLFVGYASYARRLRLCKDLAVIDIPENYNIQADYAFAQCYEAANPLSDFLLSTAAQEILFREGFARNL</sequence>
<dbReference type="AlphaFoldDB" id="A0AB39VQT0"/>
<organism evidence="1">
    <name type="scientific">Rouxiella sp. WC2420</name>
    <dbReference type="NCBI Taxonomy" id="3234145"/>
    <lineage>
        <taxon>Bacteria</taxon>
        <taxon>Pseudomonadati</taxon>
        <taxon>Pseudomonadota</taxon>
        <taxon>Gammaproteobacteria</taxon>
        <taxon>Enterobacterales</taxon>
        <taxon>Yersiniaceae</taxon>
        <taxon>Rouxiella</taxon>
    </lineage>
</organism>
<protein>
    <submittedName>
        <fullName evidence="1">Substrate-binding domain-containing protein</fullName>
    </submittedName>
</protein>
<dbReference type="GO" id="GO:0015689">
    <property type="term" value="P:molybdate ion transport"/>
    <property type="evidence" value="ECO:0007669"/>
    <property type="project" value="TreeGrafter"/>
</dbReference>
<dbReference type="SUPFAM" id="SSF53850">
    <property type="entry name" value="Periplasmic binding protein-like II"/>
    <property type="match status" value="1"/>
</dbReference>
<proteinExistence type="predicted"/>
<dbReference type="RefSeq" id="WP_369789121.1">
    <property type="nucleotide sequence ID" value="NZ_CP165628.1"/>
</dbReference>
<dbReference type="Gene3D" id="3.40.190.10">
    <property type="entry name" value="Periplasmic binding protein-like II"/>
    <property type="match status" value="2"/>
</dbReference>
<dbReference type="GO" id="GO:0030973">
    <property type="term" value="F:molybdate ion binding"/>
    <property type="evidence" value="ECO:0007669"/>
    <property type="project" value="TreeGrafter"/>
</dbReference>
<dbReference type="PANTHER" id="PTHR30632:SF0">
    <property type="entry name" value="SULFATE-BINDING PROTEIN"/>
    <property type="match status" value="1"/>
</dbReference>
<evidence type="ECO:0000313" key="1">
    <source>
        <dbReference type="EMBL" id="XDU72220.1"/>
    </source>
</evidence>
<dbReference type="InterPro" id="IPR050682">
    <property type="entry name" value="ModA/WtpA"/>
</dbReference>
<dbReference type="Pfam" id="PF13531">
    <property type="entry name" value="SBP_bac_11"/>
    <property type="match status" value="1"/>
</dbReference>
<dbReference type="EMBL" id="CP165628">
    <property type="protein sequence ID" value="XDU72220.1"/>
    <property type="molecule type" value="Genomic_DNA"/>
</dbReference>
<reference evidence="1" key="1">
    <citation type="submission" date="2024-07" db="EMBL/GenBank/DDBJ databases">
        <authorList>
            <person name="Biller S.J."/>
        </authorList>
    </citation>
    <scope>NUCLEOTIDE SEQUENCE</scope>
    <source>
        <strain evidence="1">WC2420</strain>
    </source>
</reference>
<dbReference type="PANTHER" id="PTHR30632">
    <property type="entry name" value="MOLYBDATE-BINDING PERIPLASMIC PROTEIN"/>
    <property type="match status" value="1"/>
</dbReference>
<gene>
    <name evidence="1" type="ORF">AB3G37_22400</name>
</gene>
<accession>A0AB39VQT0</accession>
<name>A0AB39VQT0_9GAMM</name>